<name>A0A1K0GQZ7_9ACTN</name>
<organism evidence="1 2">
    <name type="scientific">Couchioplanes caeruleus subsp. caeruleus</name>
    <dbReference type="NCBI Taxonomy" id="56427"/>
    <lineage>
        <taxon>Bacteria</taxon>
        <taxon>Bacillati</taxon>
        <taxon>Actinomycetota</taxon>
        <taxon>Actinomycetes</taxon>
        <taxon>Micromonosporales</taxon>
        <taxon>Micromonosporaceae</taxon>
        <taxon>Couchioplanes</taxon>
    </lineage>
</organism>
<dbReference type="AlphaFoldDB" id="A0A1K0GQZ7"/>
<proteinExistence type="predicted"/>
<comment type="caution">
    <text evidence="1">The sequence shown here is derived from an EMBL/GenBank/DDBJ whole genome shotgun (WGS) entry which is preliminary data.</text>
</comment>
<accession>A0A1K0GQZ7</accession>
<keyword evidence="2" id="KW-1185">Reference proteome</keyword>
<gene>
    <name evidence="1" type="ORF">BG844_24930</name>
</gene>
<dbReference type="RefSeq" id="WP_071807817.1">
    <property type="nucleotide sequence ID" value="NZ_MEIA01000289.1"/>
</dbReference>
<sequence>MGPGRNAVVTLGLLAGLGATVAVPAGLGALLPDDGPAPAGRLEVGHGVALTVPPGARWDRGESRPGTGAVTLRLGSTDVAVSSVPVPERRADFLAHTRHKFARDDGWTPGPPAPLRFGGGVVGERGDLVAGKDTTAGEPGCYGAAVAEGAGAVVVISPVSGCAAVPAEIWTLVESMTFEAVDPW</sequence>
<dbReference type="Proteomes" id="UP000182486">
    <property type="component" value="Unassembled WGS sequence"/>
</dbReference>
<evidence type="ECO:0000313" key="1">
    <source>
        <dbReference type="EMBL" id="OJF11675.1"/>
    </source>
</evidence>
<dbReference type="EMBL" id="MEIA01000289">
    <property type="protein sequence ID" value="OJF11675.1"/>
    <property type="molecule type" value="Genomic_DNA"/>
</dbReference>
<protein>
    <submittedName>
        <fullName evidence="1">Uncharacterized protein</fullName>
    </submittedName>
</protein>
<reference evidence="1 2" key="1">
    <citation type="submission" date="2016-09" db="EMBL/GenBank/DDBJ databases">
        <title>Couchioplanes caeruleus draft genome sequence.</title>
        <authorList>
            <person name="Sheehan J."/>
            <person name="Caffrey P."/>
        </authorList>
    </citation>
    <scope>NUCLEOTIDE SEQUENCE [LARGE SCALE GENOMIC DNA]</scope>
    <source>
        <strain evidence="1 2">DSM 43634</strain>
    </source>
</reference>
<evidence type="ECO:0000313" key="2">
    <source>
        <dbReference type="Proteomes" id="UP000182486"/>
    </source>
</evidence>